<accession>A0A7U2I491</accession>
<sequence>MGRSDARSRKTSRARDLQFPSRLMINHARKTSRNLRIVQMDINRSESYQKCKSAKVQKP</sequence>
<name>A0A7U2I491_PHANO</name>
<proteinExistence type="predicted"/>
<evidence type="ECO:0000313" key="2">
    <source>
        <dbReference type="Proteomes" id="UP000663193"/>
    </source>
</evidence>
<dbReference type="AlphaFoldDB" id="A0A7U2I491"/>
<gene>
    <name evidence="1" type="ORF">JI435_416350</name>
</gene>
<keyword evidence="2" id="KW-1185">Reference proteome</keyword>
<protein>
    <submittedName>
        <fullName evidence="1">Uncharacterized protein</fullName>
    </submittedName>
</protein>
<dbReference type="Proteomes" id="UP000663193">
    <property type="component" value="Chromosome 12"/>
</dbReference>
<reference evidence="2" key="1">
    <citation type="journal article" date="2021" name="BMC Genomics">
        <title>Chromosome-level genome assembly and manually-curated proteome of model necrotroph Parastagonospora nodorum Sn15 reveals a genome-wide trove of candidate effector homologs, and redundancy of virulence-related functions within an accessory chromosome.</title>
        <authorList>
            <person name="Bertazzoni S."/>
            <person name="Jones D.A.B."/>
            <person name="Phan H.T."/>
            <person name="Tan K.-C."/>
            <person name="Hane J.K."/>
        </authorList>
    </citation>
    <scope>NUCLEOTIDE SEQUENCE [LARGE SCALE GENOMIC DNA]</scope>
    <source>
        <strain evidence="2">SN15 / ATCC MYA-4574 / FGSC 10173)</strain>
    </source>
</reference>
<organism evidence="1 2">
    <name type="scientific">Phaeosphaeria nodorum (strain SN15 / ATCC MYA-4574 / FGSC 10173)</name>
    <name type="common">Glume blotch fungus</name>
    <name type="synonym">Parastagonospora nodorum</name>
    <dbReference type="NCBI Taxonomy" id="321614"/>
    <lineage>
        <taxon>Eukaryota</taxon>
        <taxon>Fungi</taxon>
        <taxon>Dikarya</taxon>
        <taxon>Ascomycota</taxon>
        <taxon>Pezizomycotina</taxon>
        <taxon>Dothideomycetes</taxon>
        <taxon>Pleosporomycetidae</taxon>
        <taxon>Pleosporales</taxon>
        <taxon>Pleosporineae</taxon>
        <taxon>Phaeosphaeriaceae</taxon>
        <taxon>Parastagonospora</taxon>
    </lineage>
</organism>
<dbReference type="EMBL" id="CP069034">
    <property type="protein sequence ID" value="QRD01250.1"/>
    <property type="molecule type" value="Genomic_DNA"/>
</dbReference>
<evidence type="ECO:0000313" key="1">
    <source>
        <dbReference type="EMBL" id="QRD01250.1"/>
    </source>
</evidence>
<dbReference type="VEuPathDB" id="FungiDB:JI435_416350"/>